<proteinExistence type="predicted"/>
<evidence type="ECO:0000313" key="1">
    <source>
        <dbReference type="EMBL" id="TWW01766.1"/>
    </source>
</evidence>
<protein>
    <recommendedName>
        <fullName evidence="3">TonB-dependent receptor</fullName>
    </recommendedName>
</protein>
<name>A0A5C6M209_9BACT</name>
<keyword evidence="2" id="KW-1185">Reference proteome</keyword>
<dbReference type="RefSeq" id="WP_146303942.1">
    <property type="nucleotide sequence ID" value="NZ_VOHS01000003.1"/>
</dbReference>
<dbReference type="SUPFAM" id="SSF56935">
    <property type="entry name" value="Porins"/>
    <property type="match status" value="1"/>
</dbReference>
<sequence length="272" mass="30246">MTNIGSLENKGIEALISSKNIDDKGGFSWSTELNIGMNRNKITSLFMGRDVAGSNSTQLHRVGQPVQSWYLNEWAGVDPENGDPLWYTADGKTTNNINLAERRIVGNSQPKFTGGLTNTFQYKGIGLSVFFYAVTGNKILNRTRILGDADGAYFGYGYDKLTAENYWRKPGDIADRPKPVPGGNKNANSALSTRYLENGSFLRLRNINLSYSLPAKWVRAAKFTSVKLYAQAANLATWTSYTGWDPEQDINAMEFFRYPPSKSITFGANINF</sequence>
<dbReference type="OrthoDB" id="9768177at2"/>
<comment type="caution">
    <text evidence="1">The sequence shown here is derived from an EMBL/GenBank/DDBJ whole genome shotgun (WGS) entry which is preliminary data.</text>
</comment>
<evidence type="ECO:0008006" key="3">
    <source>
        <dbReference type="Google" id="ProtNLM"/>
    </source>
</evidence>
<evidence type="ECO:0000313" key="2">
    <source>
        <dbReference type="Proteomes" id="UP000318815"/>
    </source>
</evidence>
<gene>
    <name evidence="1" type="ORF">FEF09_04180</name>
</gene>
<dbReference type="Proteomes" id="UP000318815">
    <property type="component" value="Unassembled WGS sequence"/>
</dbReference>
<dbReference type="EMBL" id="VOHS01000003">
    <property type="protein sequence ID" value="TWW01766.1"/>
    <property type="molecule type" value="Genomic_DNA"/>
</dbReference>
<dbReference type="AlphaFoldDB" id="A0A5C6M209"/>
<accession>A0A5C6M209</accession>
<organism evidence="1 2">
    <name type="scientific">Chitinophaga pinensis</name>
    <dbReference type="NCBI Taxonomy" id="79329"/>
    <lineage>
        <taxon>Bacteria</taxon>
        <taxon>Pseudomonadati</taxon>
        <taxon>Bacteroidota</taxon>
        <taxon>Chitinophagia</taxon>
        <taxon>Chitinophagales</taxon>
        <taxon>Chitinophagaceae</taxon>
        <taxon>Chitinophaga</taxon>
    </lineage>
</organism>
<reference evidence="1 2" key="1">
    <citation type="submission" date="2019-08" db="EMBL/GenBank/DDBJ databases">
        <title>Whole genome sequencing of chitin degrading bacteria Chitinophaga pinensis YS16.</title>
        <authorList>
            <person name="Singh R.P."/>
            <person name="Manchanda G."/>
            <person name="Maurya I.K."/>
            <person name="Joshi N.K."/>
            <person name="Srivastava A.K."/>
        </authorList>
    </citation>
    <scope>NUCLEOTIDE SEQUENCE [LARGE SCALE GENOMIC DNA]</scope>
    <source>
        <strain evidence="1 2">YS-16</strain>
    </source>
</reference>